<dbReference type="InterPro" id="IPR009081">
    <property type="entry name" value="PP-bd_ACP"/>
</dbReference>
<evidence type="ECO:0000256" key="1">
    <source>
        <dbReference type="ARBA" id="ARBA00001957"/>
    </source>
</evidence>
<dbReference type="GO" id="GO:0043041">
    <property type="term" value="P:amino acid activation for nonribosomal peptide biosynthetic process"/>
    <property type="evidence" value="ECO:0007669"/>
    <property type="project" value="TreeGrafter"/>
</dbReference>
<evidence type="ECO:0000256" key="3">
    <source>
        <dbReference type="ARBA" id="ARBA00017625"/>
    </source>
</evidence>
<dbReference type="Gene3D" id="3.40.50.980">
    <property type="match status" value="4"/>
</dbReference>
<evidence type="ECO:0000256" key="7">
    <source>
        <dbReference type="ARBA" id="ARBA00023194"/>
    </source>
</evidence>
<dbReference type="GO" id="GO:0016874">
    <property type="term" value="F:ligase activity"/>
    <property type="evidence" value="ECO:0007669"/>
    <property type="project" value="UniProtKB-KW"/>
</dbReference>
<dbReference type="SUPFAM" id="SSF56801">
    <property type="entry name" value="Acetyl-CoA synthetase-like"/>
    <property type="match status" value="2"/>
</dbReference>
<comment type="caution">
    <text evidence="11">The sequence shown here is derived from an EMBL/GenBank/DDBJ whole genome shotgun (WGS) entry which is preliminary data.</text>
</comment>
<dbReference type="Pfam" id="PF00501">
    <property type="entry name" value="AMP-binding"/>
    <property type="match status" value="2"/>
</dbReference>
<dbReference type="InterPro" id="IPR045851">
    <property type="entry name" value="AMP-bd_C_sf"/>
</dbReference>
<evidence type="ECO:0000313" key="11">
    <source>
        <dbReference type="EMBL" id="MDK9866505.1"/>
    </source>
</evidence>
<keyword evidence="7" id="KW-0045">Antibiotic biosynthesis</keyword>
<dbReference type="Pfam" id="PF00668">
    <property type="entry name" value="Condensation"/>
    <property type="match status" value="2"/>
</dbReference>
<gene>
    <name evidence="11" type="ORF">P1A27_11175</name>
</gene>
<name>A0AAW7ALL6_9STAP</name>
<evidence type="ECO:0000259" key="10">
    <source>
        <dbReference type="PROSITE" id="PS50075"/>
    </source>
</evidence>
<evidence type="ECO:0000256" key="5">
    <source>
        <dbReference type="ARBA" id="ARBA00022553"/>
    </source>
</evidence>
<dbReference type="SMART" id="SM00823">
    <property type="entry name" value="PKS_PP"/>
    <property type="match status" value="2"/>
</dbReference>
<reference evidence="11" key="2">
    <citation type="submission" date="2023-03" db="EMBL/GenBank/DDBJ databases">
        <authorList>
            <person name="Vazquez L."/>
            <person name="Rodriguez J."/>
            <person name="Mayo B."/>
            <person name="Florez A.B."/>
        </authorList>
    </citation>
    <scope>NUCLEOTIDE SEQUENCE</scope>
    <source>
        <strain evidence="11">5A3I</strain>
    </source>
</reference>
<dbReference type="InterPro" id="IPR013120">
    <property type="entry name" value="FAR_NAD-bd"/>
</dbReference>
<comment type="cofactor">
    <cofactor evidence="1">
        <name>pantetheine 4'-phosphate</name>
        <dbReference type="ChEBI" id="CHEBI:47942"/>
    </cofactor>
</comment>
<dbReference type="Pfam" id="PF07993">
    <property type="entry name" value="NAD_binding_4"/>
    <property type="match status" value="1"/>
</dbReference>
<dbReference type="SUPFAM" id="SSF51735">
    <property type="entry name" value="NAD(P)-binding Rossmann-fold domains"/>
    <property type="match status" value="1"/>
</dbReference>
<accession>A0AAW7ALL6</accession>
<dbReference type="NCBIfam" id="TIGR01733">
    <property type="entry name" value="AA-adenyl-dom"/>
    <property type="match status" value="2"/>
</dbReference>
<keyword evidence="5" id="KW-0597">Phosphoprotein</keyword>
<dbReference type="InterPro" id="IPR036736">
    <property type="entry name" value="ACP-like_sf"/>
</dbReference>
<dbReference type="Proteomes" id="UP001174037">
    <property type="component" value="Unassembled WGS sequence"/>
</dbReference>
<dbReference type="GO" id="GO:0044550">
    <property type="term" value="P:secondary metabolite biosynthetic process"/>
    <property type="evidence" value="ECO:0007669"/>
    <property type="project" value="TreeGrafter"/>
</dbReference>
<dbReference type="EMBL" id="JARGCK010000009">
    <property type="protein sequence ID" value="MDK9866505.1"/>
    <property type="molecule type" value="Genomic_DNA"/>
</dbReference>
<protein>
    <recommendedName>
        <fullName evidence="3">Putative long chain fatty acid-CoA ligase VraA</fullName>
    </recommendedName>
    <alternativeName>
        <fullName evidence="8">Acyl-CoA synthetase</fullName>
    </alternativeName>
</protein>
<evidence type="ECO:0000256" key="2">
    <source>
        <dbReference type="ARBA" id="ARBA00006432"/>
    </source>
</evidence>
<dbReference type="Gene3D" id="2.30.38.10">
    <property type="entry name" value="Luciferase, Domain 3"/>
    <property type="match status" value="2"/>
</dbReference>
<evidence type="ECO:0000256" key="8">
    <source>
        <dbReference type="ARBA" id="ARBA00032875"/>
    </source>
</evidence>
<dbReference type="InterPro" id="IPR006162">
    <property type="entry name" value="Ppantetheine_attach_site"/>
</dbReference>
<dbReference type="Pfam" id="PF00550">
    <property type="entry name" value="PP-binding"/>
    <property type="match status" value="2"/>
</dbReference>
<dbReference type="GO" id="GO:0017000">
    <property type="term" value="P:antibiotic biosynthetic process"/>
    <property type="evidence" value="ECO:0007669"/>
    <property type="project" value="UniProtKB-KW"/>
</dbReference>
<keyword evidence="6" id="KW-0436">Ligase</keyword>
<dbReference type="InterPro" id="IPR023213">
    <property type="entry name" value="CAT-like_dom_sf"/>
</dbReference>
<reference evidence="11" key="1">
    <citation type="journal article" date="2023" name="Int. J. Mol. Sci.">
        <title>Antibiotic Resistance/Susceptibility Profiles of Staphylococcus equorum Strains from Cheese, and Genome Analysis for Antibiotic Resistance Genes.</title>
        <authorList>
            <person name="Vazquez L."/>
            <person name="Srednik M.E."/>
            <person name="Rodriguez J."/>
            <person name="Florez A.B."/>
            <person name="Mayo B."/>
        </authorList>
    </citation>
    <scope>NUCLEOTIDE SEQUENCE</scope>
    <source>
        <strain evidence="11">5A3I</strain>
    </source>
</reference>
<evidence type="ECO:0000256" key="6">
    <source>
        <dbReference type="ARBA" id="ARBA00022598"/>
    </source>
</evidence>
<dbReference type="GO" id="GO:0005829">
    <property type="term" value="C:cytosol"/>
    <property type="evidence" value="ECO:0007669"/>
    <property type="project" value="TreeGrafter"/>
</dbReference>
<dbReference type="GO" id="GO:0008610">
    <property type="term" value="P:lipid biosynthetic process"/>
    <property type="evidence" value="ECO:0007669"/>
    <property type="project" value="UniProtKB-ARBA"/>
</dbReference>
<dbReference type="InterPro" id="IPR036291">
    <property type="entry name" value="NAD(P)-bd_dom_sf"/>
</dbReference>
<dbReference type="Gene3D" id="3.30.559.10">
    <property type="entry name" value="Chloramphenicol acetyltransferase-like domain"/>
    <property type="match status" value="2"/>
</dbReference>
<dbReference type="NCBIfam" id="NF003417">
    <property type="entry name" value="PRK04813.1"/>
    <property type="match status" value="2"/>
</dbReference>
<dbReference type="Gene3D" id="1.10.1200.10">
    <property type="entry name" value="ACP-like"/>
    <property type="match status" value="2"/>
</dbReference>
<evidence type="ECO:0000256" key="9">
    <source>
        <dbReference type="SAM" id="Coils"/>
    </source>
</evidence>
<evidence type="ECO:0000313" key="12">
    <source>
        <dbReference type="Proteomes" id="UP001174037"/>
    </source>
</evidence>
<dbReference type="PROSITE" id="PS00012">
    <property type="entry name" value="PHOSPHOPANTETHEINE"/>
    <property type="match status" value="1"/>
</dbReference>
<keyword evidence="4" id="KW-0596">Phosphopantetheine</keyword>
<dbReference type="InterPro" id="IPR010071">
    <property type="entry name" value="AA_adenyl_dom"/>
</dbReference>
<dbReference type="FunFam" id="3.40.50.980:FF:000001">
    <property type="entry name" value="Non-ribosomal peptide synthetase"/>
    <property type="match status" value="2"/>
</dbReference>
<dbReference type="PANTHER" id="PTHR45527:SF1">
    <property type="entry name" value="FATTY ACID SYNTHASE"/>
    <property type="match status" value="1"/>
</dbReference>
<dbReference type="RefSeq" id="WP_285324061.1">
    <property type="nucleotide sequence ID" value="NZ_JARGCK010000009.1"/>
</dbReference>
<keyword evidence="9" id="KW-0175">Coiled coil</keyword>
<proteinExistence type="inferred from homology"/>
<dbReference type="Gene3D" id="3.40.50.720">
    <property type="entry name" value="NAD(P)-binding Rossmann-like Domain"/>
    <property type="match status" value="1"/>
</dbReference>
<evidence type="ECO:0000256" key="4">
    <source>
        <dbReference type="ARBA" id="ARBA00022450"/>
    </source>
</evidence>
<dbReference type="FunFam" id="1.10.1200.10:FF:000005">
    <property type="entry name" value="Nonribosomal peptide synthetase 1"/>
    <property type="match status" value="1"/>
</dbReference>
<dbReference type="SUPFAM" id="SSF52777">
    <property type="entry name" value="CoA-dependent acyltransferases"/>
    <property type="match status" value="4"/>
</dbReference>
<dbReference type="PANTHER" id="PTHR45527">
    <property type="entry name" value="NONRIBOSOMAL PEPTIDE SYNTHETASE"/>
    <property type="match status" value="1"/>
</dbReference>
<dbReference type="GO" id="GO:0031177">
    <property type="term" value="F:phosphopantetheine binding"/>
    <property type="evidence" value="ECO:0007669"/>
    <property type="project" value="InterPro"/>
</dbReference>
<feature type="domain" description="Carrier" evidence="10">
    <location>
        <begin position="1989"/>
        <end position="2065"/>
    </location>
</feature>
<dbReference type="InterPro" id="IPR020845">
    <property type="entry name" value="AMP-binding_CS"/>
</dbReference>
<dbReference type="FunFam" id="3.40.50.12780:FF:000012">
    <property type="entry name" value="Non-ribosomal peptide synthetase"/>
    <property type="match status" value="2"/>
</dbReference>
<dbReference type="CDD" id="cd05930">
    <property type="entry name" value="A_NRPS"/>
    <property type="match status" value="2"/>
</dbReference>
<comment type="similarity">
    <text evidence="2">Belongs to the ATP-dependent AMP-binding enzyme family.</text>
</comment>
<dbReference type="InterPro" id="IPR020806">
    <property type="entry name" value="PKS_PP-bd"/>
</dbReference>
<dbReference type="Gene3D" id="3.30.300.30">
    <property type="match status" value="2"/>
</dbReference>
<feature type="coiled-coil region" evidence="9">
    <location>
        <begin position="33"/>
        <end position="60"/>
    </location>
</feature>
<dbReference type="CDD" id="cd19531">
    <property type="entry name" value="LCL_NRPS-like"/>
    <property type="match status" value="1"/>
</dbReference>
<sequence length="2482" mass="284246">METSTLSDAQTEIIQLQEYYENNSINNIPGIIYIKHEVKIEEIERALNNLIKTHESYRIKMKKVKGEYKQYITEHKDRKFDFIDFMNNQVGYDEWINEQARKNLFFENKDLFDFKIMRLPTGKTGILLLEHHVISDAWSVTVAINTICKYLIDGTNNKQIESTYFNYIKEELEYKNSKRFEKDKHFWLKKVENLEDNELFENNSENNGLSNRKSYSFSDIEPHRIHDFCEKNNISINNLFSSIMIIIKYKKTSSKKISVGSVMHNRNKKAEKGLTGVFSRALPIIIDVSSDYSIFELLTQTKYESFNILKHRKYPYRNIVEDSGGQKGLLDCLISYQNTQHNYEIIKNGYSDEWIENGSNNAPLTVNISNRNREDTLIVDYDYQSAVVNEKEIIDLHKIILKVIEEIIENPSKKIKNIELLDENEKETILNDFNDTEVSLNNTETFVERFEKQVKKTPYQTAITYKGKRLSYNELNIRANQLAYQLRDEGVKADSLVGLIMDRQLETIISIYGILKAGGAYVPIDPNYPIDRINYILEDSQPKVLLTDRVLDESIKYENKVIDLTKETKSETFPTSNLKQISDKSNLMYVIYTSGTTGKPKGVMAHSEGVMNRLNWVINKYNVDGDDTILFKTPYTFDVSVWEIFGWAMAGSQIVLLPSGEEGNPEKITALLEDYAVTMVHFVPSMLNMFVNFIKSTNNSQSISKLKYVLASGEALKSEQANDFNHFIGNKNNTALLNLYGPTETTVDVTSFDCENHKTYDSIPIGKPISNIQAYILNEDNNIMGIGVPDELCIAGVGVTAGYLNRPELTQEKFIDNPFGKGKLYRTGDLAKWNADGNISYIGRIDEQVKIRGYRIELGEIESVLRQQAHIIDVAVVATTMVENELSICAYLVSDDALDFGSLKTSLGQKLPDYMIPAYMTQLDKLPVTSNGKLNKKALPKIKVESKVYVAPTNDMESAVAKAFEAVLHVNQVSIHDNFFEMGGHSLKAISVINEIEHCIGIRLPLKIIFEKPTVAQLAEFIKNSKDHKHIQDIPQAEDKPSYYVSSQQKRLYVLNEMTEGQTAYNMPGILEIKGDVDIERVRYAFQSLINHHEILRTHFEVFEGEPVQIIEDSVSINIDYEEKMDINYDNLLSEFVSPFDLAQAPLLRVKVVKYDEQKYLLLFDMHHIISDGLSINIIIKDFSRLYQSETLEALKIHYKDYSEWMRERDLNQQRAFWLSQFEEEAPVLDLPYDYTRLKQQSFKGRTTSMHMPNETKNAISQLAQKTGSTDYMILSASFMVLLHKYSRQEDIVIGSPVSGRTHKHTEGILGMFVNTLAMRGYPERNKTFEQLLSEVKNLSIKAFDNQEYPLEDLVEEVVERRDLTRNPLFDVLFTLQNNDNQAFEINDWSVEVKEASHTNAKFDLSMTIEEDEGYKVSLEYASELFSEATIERMLKHFMEVLVEITKDSSQKLSEIEMITEEEKAVIFDEFNDTEVSLNNTETFVERFEKQVKKTPYQTAITYEGKRLSYNELNIRANQLAYQLRDEGVKADSLVGLIMDRQLETIISIYGILKAGGAYVPIDPNYPIDRINYILEDSQPKVLLTDRVLDESIKYENKVIDLTKETKSETFPTSNLKQISDKSNLMYVIYTSGTTGKPKGVMAHSEGVMNRLNWVINKYNVDGDDTILFKTPYTFDVSVWEIFGWAMAGSQIVLLPSGEEGNPEKITALLEDYAVTMVHFVPSMLNMFVNFIKSTKNSQSISKLKYVLASGEALKPEQANDFNHFIGNKNNTALLNLYGPTETTVDVTSFDCENHKTYDSIPIGKPISNIQAYILNEDNNIMGIGVPGELCIAGVGVTVGYLNRPELTQEKFIDNPFGKGKLYRTGDLAKWNADGNISYIGRIDEQVKIRGYRIELGEIESVLRQQAHIIDVAVVATTMVENELSICAYLISNDTLDFRSLKTSLGQKLPDYMIPAYMTQLDKLPVTSNGKLNKKALPKIKVESKVYVAPTNDIESAVAKAFEAVLHVNQVSIHDNFFEMGGDSLKAIKLTSLISKLYNISIKDIFELQTVESISKALIEREEMNVMTKLDALKFPNVKNEHHLNSDFISEINDYKVQSNENYKFIDKDVVKSNKQILLTGATGYLGIHILKDLLERKDLIIHVLVRNNKKISGESKLNNNWSYYFNSQLKTEDLNRIHFVEGDIESKYLGFSNSNYDYLVNNIDIIINAAANVNHFATEESSYNTNVKSIHNLISFAKDKKKKEIHHMSTISVASGSVEDKNSITFSEYDVDISQKPNNIYIDGKIEAEKLLIAYREEGIETNIYRLGNLQCDSRTGIFQKNEENNAFYSVIKSFKMFQKFPRLEDDDLEFTHVDQAAQACNKLILNDQLSNEIHHIYNNKRLSLQKLMEVYNANNHYIEAVYWDAFLDHLMECIDLGVMSDEVNAFLLHTGILDNTLFNKVHFEILDYKTNFILEKLNFQWEPTSENTLDIMINHTKNNF</sequence>
<feature type="domain" description="Carrier" evidence="10">
    <location>
        <begin position="951"/>
        <end position="1026"/>
    </location>
</feature>
<dbReference type="InterPro" id="IPR000873">
    <property type="entry name" value="AMP-dep_synth/lig_dom"/>
</dbReference>
<dbReference type="PROSITE" id="PS50075">
    <property type="entry name" value="CARRIER"/>
    <property type="match status" value="2"/>
</dbReference>
<organism evidence="11 12">
    <name type="scientific">Staphylococcus equorum</name>
    <dbReference type="NCBI Taxonomy" id="246432"/>
    <lineage>
        <taxon>Bacteria</taxon>
        <taxon>Bacillati</taxon>
        <taxon>Bacillota</taxon>
        <taxon>Bacilli</taxon>
        <taxon>Bacillales</taxon>
        <taxon>Staphylococcaceae</taxon>
        <taxon>Staphylococcus</taxon>
    </lineage>
</organism>
<dbReference type="Gene3D" id="3.30.559.30">
    <property type="entry name" value="Nonribosomal peptide synthetase, condensation domain"/>
    <property type="match status" value="2"/>
</dbReference>
<dbReference type="InterPro" id="IPR001242">
    <property type="entry name" value="Condensation_dom"/>
</dbReference>
<dbReference type="PROSITE" id="PS00455">
    <property type="entry name" value="AMP_BINDING"/>
    <property type="match status" value="2"/>
</dbReference>
<dbReference type="SUPFAM" id="SSF47336">
    <property type="entry name" value="ACP-like"/>
    <property type="match status" value="2"/>
</dbReference>